<reference evidence="1 2" key="1">
    <citation type="submission" date="2018-03" db="EMBL/GenBank/DDBJ databases">
        <title>Genomic Encyclopedia of Archaeal and Bacterial Type Strains, Phase II (KMG-II): from individual species to whole genera.</title>
        <authorList>
            <person name="Goeker M."/>
        </authorList>
    </citation>
    <scope>NUCLEOTIDE SEQUENCE [LARGE SCALE GENOMIC DNA]</scope>
    <source>
        <strain evidence="1 2">DSM 44720</strain>
    </source>
</reference>
<dbReference type="NCBIfam" id="NF040565">
    <property type="entry name" value="SCO2521_fam"/>
    <property type="match status" value="1"/>
</dbReference>
<proteinExistence type="predicted"/>
<dbReference type="EMBL" id="PVTF01000009">
    <property type="protein sequence ID" value="PRY37819.1"/>
    <property type="molecule type" value="Genomic_DNA"/>
</dbReference>
<evidence type="ECO:0000313" key="1">
    <source>
        <dbReference type="EMBL" id="PRY37819.1"/>
    </source>
</evidence>
<evidence type="ECO:0000313" key="2">
    <source>
        <dbReference type="Proteomes" id="UP000239494"/>
    </source>
</evidence>
<dbReference type="AlphaFoldDB" id="A0A2T0SWP9"/>
<organism evidence="1 2">
    <name type="scientific">Umezawaea tangerina</name>
    <dbReference type="NCBI Taxonomy" id="84725"/>
    <lineage>
        <taxon>Bacteria</taxon>
        <taxon>Bacillati</taxon>
        <taxon>Actinomycetota</taxon>
        <taxon>Actinomycetes</taxon>
        <taxon>Pseudonocardiales</taxon>
        <taxon>Pseudonocardiaceae</taxon>
        <taxon>Umezawaea</taxon>
    </lineage>
</organism>
<name>A0A2T0SWP9_9PSEU</name>
<keyword evidence="2" id="KW-1185">Reference proteome</keyword>
<dbReference type="OrthoDB" id="3210171at2"/>
<sequence length="308" mass="34269">MIIGEVRTGLLRNSLPLPRQAVVDLLSLRPGRQVVATDRPINRTVSPDSIVGVDCTLATEPQAKARGIGTVVTHAVVVGGAVLQSSSRTRLEWVDYRERKAWTHYTHRRGVVDVLGNPPPVQVVNGSKRSSHQRDTLDLGAMCQRMLMLVQGRPQLDYKPGLRTQPTQLRWNATARKGARPAVHLHIDDESRRTVDVVVPPELLGEASRFCEDLALHDWLYTALGNVVEQAERDMAAGTDPMKLLGSALTLLVRLWMPGAHVDSALRPLWADLEDVPGFSQSWHRNVAWIRDQISMSTLTAWQDARTF</sequence>
<protein>
    <submittedName>
        <fullName evidence="1">Uncharacterized protein</fullName>
    </submittedName>
</protein>
<dbReference type="RefSeq" id="WP_146174941.1">
    <property type="nucleotide sequence ID" value="NZ_PVTF01000009.1"/>
</dbReference>
<comment type="caution">
    <text evidence="1">The sequence shown here is derived from an EMBL/GenBank/DDBJ whole genome shotgun (WGS) entry which is preliminary data.</text>
</comment>
<dbReference type="InterPro" id="IPR049749">
    <property type="entry name" value="SCO2521-like"/>
</dbReference>
<dbReference type="Proteomes" id="UP000239494">
    <property type="component" value="Unassembled WGS sequence"/>
</dbReference>
<accession>A0A2T0SWP9</accession>
<gene>
    <name evidence="1" type="ORF">CLV43_10939</name>
</gene>